<sequence length="107" mass="12101">MSWAAFRETTRPEDQAYCLMGLFGVNMPPLYGEGFVKAFMRLQQEIIKVSDDRSIFAWIAPIGEQGPRGLFAKSPFEFRMSREVVVSKTGTISLHIVHITPPSRVPQ</sequence>
<protein>
    <submittedName>
        <fullName evidence="1">Uncharacterized protein</fullName>
    </submittedName>
</protein>
<dbReference type="AlphaFoldDB" id="A0A8H5GU71"/>
<organism evidence="1 2">
    <name type="scientific">Tetrapyrgos nigripes</name>
    <dbReference type="NCBI Taxonomy" id="182062"/>
    <lineage>
        <taxon>Eukaryota</taxon>
        <taxon>Fungi</taxon>
        <taxon>Dikarya</taxon>
        <taxon>Basidiomycota</taxon>
        <taxon>Agaricomycotina</taxon>
        <taxon>Agaricomycetes</taxon>
        <taxon>Agaricomycetidae</taxon>
        <taxon>Agaricales</taxon>
        <taxon>Marasmiineae</taxon>
        <taxon>Marasmiaceae</taxon>
        <taxon>Tetrapyrgos</taxon>
    </lineage>
</organism>
<evidence type="ECO:0000313" key="1">
    <source>
        <dbReference type="EMBL" id="KAF5371284.1"/>
    </source>
</evidence>
<reference evidence="1 2" key="1">
    <citation type="journal article" date="2020" name="ISME J.">
        <title>Uncovering the hidden diversity of litter-decomposition mechanisms in mushroom-forming fungi.</title>
        <authorList>
            <person name="Floudas D."/>
            <person name="Bentzer J."/>
            <person name="Ahren D."/>
            <person name="Johansson T."/>
            <person name="Persson P."/>
            <person name="Tunlid A."/>
        </authorList>
    </citation>
    <scope>NUCLEOTIDE SEQUENCE [LARGE SCALE GENOMIC DNA]</scope>
    <source>
        <strain evidence="1 2">CBS 291.85</strain>
    </source>
</reference>
<comment type="caution">
    <text evidence="1">The sequence shown here is derived from an EMBL/GenBank/DDBJ whole genome shotgun (WGS) entry which is preliminary data.</text>
</comment>
<keyword evidence="2" id="KW-1185">Reference proteome</keyword>
<name>A0A8H5GU71_9AGAR</name>
<dbReference type="Proteomes" id="UP000559256">
    <property type="component" value="Unassembled WGS sequence"/>
</dbReference>
<gene>
    <name evidence="1" type="ORF">D9758_004169</name>
</gene>
<dbReference type="EMBL" id="JAACJM010000009">
    <property type="protein sequence ID" value="KAF5371284.1"/>
    <property type="molecule type" value="Genomic_DNA"/>
</dbReference>
<proteinExistence type="predicted"/>
<evidence type="ECO:0000313" key="2">
    <source>
        <dbReference type="Proteomes" id="UP000559256"/>
    </source>
</evidence>
<dbReference type="PANTHER" id="PTHR10622">
    <property type="entry name" value="HET DOMAIN-CONTAINING PROTEIN"/>
    <property type="match status" value="1"/>
</dbReference>
<accession>A0A8H5GU71</accession>
<dbReference type="OrthoDB" id="5122891at2759"/>
<dbReference type="PANTHER" id="PTHR10622:SF10">
    <property type="entry name" value="HET DOMAIN-CONTAINING PROTEIN"/>
    <property type="match status" value="1"/>
</dbReference>